<evidence type="ECO:0000313" key="4">
    <source>
        <dbReference type="Proteomes" id="UP000267535"/>
    </source>
</evidence>
<gene>
    <name evidence="3" type="ORF">EHS89_14295</name>
</gene>
<dbReference type="InterPro" id="IPR005545">
    <property type="entry name" value="YCII"/>
</dbReference>
<dbReference type="Gene3D" id="3.30.70.1060">
    <property type="entry name" value="Dimeric alpha+beta barrel"/>
    <property type="match status" value="1"/>
</dbReference>
<comment type="similarity">
    <text evidence="1">Belongs to the YciI family.</text>
</comment>
<reference evidence="3 4" key="1">
    <citation type="submission" date="2018-11" db="EMBL/GenBank/DDBJ databases">
        <title>The draft genome sequence of Amphritea balenae JAMM 1525T.</title>
        <authorList>
            <person name="Fang Z."/>
            <person name="Zhang Y."/>
            <person name="Han X."/>
        </authorList>
    </citation>
    <scope>NUCLEOTIDE SEQUENCE [LARGE SCALE GENOMIC DNA]</scope>
    <source>
        <strain evidence="3 4">JAMM 1525</strain>
    </source>
</reference>
<evidence type="ECO:0000259" key="2">
    <source>
        <dbReference type="Pfam" id="PF03795"/>
    </source>
</evidence>
<evidence type="ECO:0000256" key="1">
    <source>
        <dbReference type="ARBA" id="ARBA00007689"/>
    </source>
</evidence>
<comment type="caution">
    <text evidence="3">The sequence shown here is derived from an EMBL/GenBank/DDBJ whole genome shotgun (WGS) entry which is preliminary data.</text>
</comment>
<accession>A0A3P1SM86</accession>
<dbReference type="Proteomes" id="UP000267535">
    <property type="component" value="Unassembled WGS sequence"/>
</dbReference>
<dbReference type="Pfam" id="PF03795">
    <property type="entry name" value="YCII"/>
    <property type="match status" value="1"/>
</dbReference>
<dbReference type="OrthoDB" id="5117987at2"/>
<dbReference type="AlphaFoldDB" id="A0A3P1SM86"/>
<dbReference type="EMBL" id="RQXV01000008">
    <property type="protein sequence ID" value="RRC98258.1"/>
    <property type="molecule type" value="Genomic_DNA"/>
</dbReference>
<dbReference type="RefSeq" id="WP_124926838.1">
    <property type="nucleotide sequence ID" value="NZ_BMOH01000007.1"/>
</dbReference>
<evidence type="ECO:0000313" key="3">
    <source>
        <dbReference type="EMBL" id="RRC98258.1"/>
    </source>
</evidence>
<keyword evidence="4" id="KW-1185">Reference proteome</keyword>
<name>A0A3P1SM86_9GAMM</name>
<protein>
    <recommendedName>
        <fullName evidence="2">YCII-related domain-containing protein</fullName>
    </recommendedName>
</protein>
<dbReference type="InterPro" id="IPR011008">
    <property type="entry name" value="Dimeric_a/b-barrel"/>
</dbReference>
<feature type="domain" description="YCII-related" evidence="2">
    <location>
        <begin position="64"/>
        <end position="103"/>
    </location>
</feature>
<dbReference type="SUPFAM" id="SSF54909">
    <property type="entry name" value="Dimeric alpha+beta barrel"/>
    <property type="match status" value="1"/>
</dbReference>
<sequence>MPQYMITYLGGDPPTSPDQGKQHFSEFMAWLASLGESAISPANPIKGTVTVSPDGSVSGSGITSMSGFTIVEATSMEAAQAIAKTCPFLKINGSLEVSELMQMPTPE</sequence>
<organism evidence="3 4">
    <name type="scientific">Amphritea balenae</name>
    <dbReference type="NCBI Taxonomy" id="452629"/>
    <lineage>
        <taxon>Bacteria</taxon>
        <taxon>Pseudomonadati</taxon>
        <taxon>Pseudomonadota</taxon>
        <taxon>Gammaproteobacteria</taxon>
        <taxon>Oceanospirillales</taxon>
        <taxon>Oceanospirillaceae</taxon>
        <taxon>Amphritea</taxon>
    </lineage>
</organism>
<proteinExistence type="inferred from homology"/>